<dbReference type="CDD" id="cd07363">
    <property type="entry name" value="45_DOPA_Dioxygenase"/>
    <property type="match status" value="1"/>
</dbReference>
<name>A0A4S2N584_9PEZI</name>
<evidence type="ECO:0000256" key="4">
    <source>
        <dbReference type="ARBA" id="ARBA00022833"/>
    </source>
</evidence>
<dbReference type="PANTHER" id="PTHR30096">
    <property type="entry name" value="4,5-DOPA DIOXYGENASE EXTRADIOL-LIKE PROTEIN"/>
    <property type="match status" value="1"/>
</dbReference>
<dbReference type="Gene3D" id="3.40.830.10">
    <property type="entry name" value="LigB-like"/>
    <property type="match status" value="1"/>
</dbReference>
<comment type="cofactor">
    <cofactor evidence="1">
        <name>Zn(2+)</name>
        <dbReference type="ChEBI" id="CHEBI:29105"/>
    </cofactor>
</comment>
<gene>
    <name evidence="7" type="ORF">EX30DRAFT_357772</name>
</gene>
<organism evidence="7 8">
    <name type="scientific">Ascodesmis nigricans</name>
    <dbReference type="NCBI Taxonomy" id="341454"/>
    <lineage>
        <taxon>Eukaryota</taxon>
        <taxon>Fungi</taxon>
        <taxon>Dikarya</taxon>
        <taxon>Ascomycota</taxon>
        <taxon>Pezizomycotina</taxon>
        <taxon>Pezizomycetes</taxon>
        <taxon>Pezizales</taxon>
        <taxon>Ascodesmidaceae</taxon>
        <taxon>Ascodesmis</taxon>
    </lineage>
</organism>
<dbReference type="AlphaFoldDB" id="A0A4S2N584"/>
<evidence type="ECO:0000256" key="1">
    <source>
        <dbReference type="ARBA" id="ARBA00001947"/>
    </source>
</evidence>
<dbReference type="InterPro" id="IPR014436">
    <property type="entry name" value="Extradiol_dOase_DODA"/>
</dbReference>
<dbReference type="Proteomes" id="UP000298138">
    <property type="component" value="Unassembled WGS sequence"/>
</dbReference>
<dbReference type="GO" id="GO:0016702">
    <property type="term" value="F:oxidoreductase activity, acting on single donors with incorporation of molecular oxygen, incorporation of two atoms of oxygen"/>
    <property type="evidence" value="ECO:0007669"/>
    <property type="project" value="UniProtKB-ARBA"/>
</dbReference>
<keyword evidence="8" id="KW-1185">Reference proteome</keyword>
<dbReference type="InterPro" id="IPR004183">
    <property type="entry name" value="Xdiol_dOase_suB"/>
</dbReference>
<dbReference type="InParanoid" id="A0A4S2N584"/>
<keyword evidence="5" id="KW-0560">Oxidoreductase</keyword>
<dbReference type="PANTHER" id="PTHR30096:SF0">
    <property type="entry name" value="4,5-DOPA DIOXYGENASE EXTRADIOL-LIKE PROTEIN"/>
    <property type="match status" value="1"/>
</dbReference>
<dbReference type="GO" id="GO:0008270">
    <property type="term" value="F:zinc ion binding"/>
    <property type="evidence" value="ECO:0007669"/>
    <property type="project" value="InterPro"/>
</dbReference>
<evidence type="ECO:0000256" key="3">
    <source>
        <dbReference type="ARBA" id="ARBA00022723"/>
    </source>
</evidence>
<reference evidence="7 8" key="1">
    <citation type="submission" date="2019-04" db="EMBL/GenBank/DDBJ databases">
        <title>Comparative genomics and transcriptomics to analyze fruiting body development in filamentous ascomycetes.</title>
        <authorList>
            <consortium name="DOE Joint Genome Institute"/>
            <person name="Lutkenhaus R."/>
            <person name="Traeger S."/>
            <person name="Breuer J."/>
            <person name="Kuo A."/>
            <person name="Lipzen A."/>
            <person name="Pangilinan J."/>
            <person name="Dilworth D."/>
            <person name="Sandor L."/>
            <person name="Poggeler S."/>
            <person name="Barry K."/>
            <person name="Grigoriev I.V."/>
            <person name="Nowrousian M."/>
        </authorList>
    </citation>
    <scope>NUCLEOTIDE SEQUENCE [LARGE SCALE GENOMIC DNA]</scope>
    <source>
        <strain evidence="7 8">CBS 389.68</strain>
    </source>
</reference>
<dbReference type="EMBL" id="ML220113">
    <property type="protein sequence ID" value="TGZ84214.1"/>
    <property type="molecule type" value="Genomic_DNA"/>
</dbReference>
<proteinExistence type="inferred from homology"/>
<accession>A0A4S2N584</accession>
<dbReference type="OrthoDB" id="7396853at2759"/>
<dbReference type="STRING" id="341454.A0A4S2N584"/>
<protein>
    <submittedName>
        <fullName evidence="7">LigB-domain-containing protein</fullName>
    </submittedName>
</protein>
<evidence type="ECO:0000313" key="7">
    <source>
        <dbReference type="EMBL" id="TGZ84214.1"/>
    </source>
</evidence>
<comment type="similarity">
    <text evidence="2">Belongs to the DODA-type extradiol aromatic ring-opening dioxygenase family.</text>
</comment>
<evidence type="ECO:0000313" key="8">
    <source>
        <dbReference type="Proteomes" id="UP000298138"/>
    </source>
</evidence>
<evidence type="ECO:0000256" key="5">
    <source>
        <dbReference type="ARBA" id="ARBA00023002"/>
    </source>
</evidence>
<sequence length="344" mass="37660">MEEGEGGGGGRAETGEEWAYGGHALAVAIVLAPRLLRPASVGILQKTTPSIVSSRPLATSAATMGSSVTRTPVYFLSHGGPNIMFDYDHPAHIHLKKIGKEITGMKPKAVVVFSAHWQAPGRDKIQVNTAIMKPLIYDYYGFPPNYYKVQYPNTGSKELSSKILNLLKEKGIKAEGVERGLDHGVFAPFKTMFDDNELGVPIVQVSLFGSEDADTHYELGEALQPLRDEGVVIIASGMAVHNLRDMHLAFGSGKEMPYAKPFDKAIKEAVSDAPDAAERKKRLRELLWDKNARNAHPTFEHLLPMHIAAGAGGEDKATRVFTKTEMSFSWAQYRFGEVLKAEKA</sequence>
<evidence type="ECO:0000259" key="6">
    <source>
        <dbReference type="Pfam" id="PF02900"/>
    </source>
</evidence>
<keyword evidence="4" id="KW-0862">Zinc</keyword>
<dbReference type="Pfam" id="PF02900">
    <property type="entry name" value="LigB"/>
    <property type="match status" value="1"/>
</dbReference>
<dbReference type="GO" id="GO:0008198">
    <property type="term" value="F:ferrous iron binding"/>
    <property type="evidence" value="ECO:0007669"/>
    <property type="project" value="InterPro"/>
</dbReference>
<keyword evidence="3" id="KW-0479">Metal-binding</keyword>
<dbReference type="SUPFAM" id="SSF53213">
    <property type="entry name" value="LigB-like"/>
    <property type="match status" value="1"/>
</dbReference>
<feature type="domain" description="Extradiol ring-cleavage dioxygenase class III enzyme subunit B" evidence="6">
    <location>
        <begin position="74"/>
        <end position="317"/>
    </location>
</feature>
<evidence type="ECO:0000256" key="2">
    <source>
        <dbReference type="ARBA" id="ARBA00007581"/>
    </source>
</evidence>